<evidence type="ECO:0000313" key="2">
    <source>
        <dbReference type="Proteomes" id="UP000030595"/>
    </source>
</evidence>
<dbReference type="AlphaFoldDB" id="A0A0A3IY10"/>
<keyword evidence="2" id="KW-1185">Reference proteome</keyword>
<organism evidence="1 2">
    <name type="scientific">Ureibacillus massiliensis 4400831 = CIP 108448 = CCUG 49529</name>
    <dbReference type="NCBI Taxonomy" id="1211035"/>
    <lineage>
        <taxon>Bacteria</taxon>
        <taxon>Bacillati</taxon>
        <taxon>Bacillota</taxon>
        <taxon>Bacilli</taxon>
        <taxon>Bacillales</taxon>
        <taxon>Caryophanaceae</taxon>
        <taxon>Ureibacillus</taxon>
    </lineage>
</organism>
<reference evidence="1 2" key="1">
    <citation type="submission" date="2014-02" db="EMBL/GenBank/DDBJ databases">
        <title>Draft genome sequence of Lysinibacillus massiliensis CCUG 49529.</title>
        <authorList>
            <person name="Zhang F."/>
            <person name="Wang G."/>
            <person name="Zhang L."/>
        </authorList>
    </citation>
    <scope>NUCLEOTIDE SEQUENCE [LARGE SCALE GENOMIC DNA]</scope>
    <source>
        <strain evidence="1 2">CCUG 49529</strain>
    </source>
</reference>
<dbReference type="InterPro" id="IPR019644">
    <property type="entry name" value="DUF2508"/>
</dbReference>
<name>A0A0A3IY10_9BACL</name>
<dbReference type="RefSeq" id="WP_036178598.1">
    <property type="nucleotide sequence ID" value="NZ_AVCZ01000037.1"/>
</dbReference>
<accession>A0A0A3IY10</accession>
<protein>
    <recommendedName>
        <fullName evidence="3">DUF2508 family protein</fullName>
    </recommendedName>
</protein>
<evidence type="ECO:0008006" key="3">
    <source>
        <dbReference type="Google" id="ProtNLM"/>
    </source>
</evidence>
<comment type="caution">
    <text evidence="1">The sequence shown here is derived from an EMBL/GenBank/DDBJ whole genome shotgun (WGS) entry which is preliminary data.</text>
</comment>
<dbReference type="OrthoDB" id="2166610at2"/>
<proteinExistence type="predicted"/>
<dbReference type="Pfam" id="PF10704">
    <property type="entry name" value="DUF2508"/>
    <property type="match status" value="1"/>
</dbReference>
<sequence length="70" mass="8609">MFHRKSKLKREYDDKLRNLILDTKEEWNSAKVIEELLDDYDLDVIAQRKKAESIHFYLFKEARIRKILIK</sequence>
<gene>
    <name evidence="1" type="ORF">CD30_15740</name>
</gene>
<dbReference type="EMBL" id="JPVQ01000037">
    <property type="protein sequence ID" value="KGR89674.1"/>
    <property type="molecule type" value="Genomic_DNA"/>
</dbReference>
<dbReference type="eggNOG" id="ENOG50332MN">
    <property type="taxonomic scope" value="Bacteria"/>
</dbReference>
<dbReference type="Proteomes" id="UP000030595">
    <property type="component" value="Unassembled WGS sequence"/>
</dbReference>
<evidence type="ECO:0000313" key="1">
    <source>
        <dbReference type="EMBL" id="KGR89674.1"/>
    </source>
</evidence>